<evidence type="ECO:0000313" key="3">
    <source>
        <dbReference type="Proteomes" id="UP000015441"/>
    </source>
</evidence>
<protein>
    <submittedName>
        <fullName evidence="2">EKA-like protein</fullName>
    </submittedName>
</protein>
<dbReference type="Proteomes" id="UP000015441">
    <property type="component" value="Unassembled WGS sequence"/>
</dbReference>
<feature type="compositionally biased region" description="Basic and acidic residues" evidence="1">
    <location>
        <begin position="134"/>
        <end position="145"/>
    </location>
</feature>
<dbReference type="AlphaFoldDB" id="N1JR71"/>
<accession>N1JR71</accession>
<reference evidence="2 3" key="1">
    <citation type="journal article" date="2010" name="Science">
        <title>Genome expansion and gene loss in powdery mildew fungi reveal tradeoffs in extreme parasitism.</title>
        <authorList>
            <person name="Spanu P.D."/>
            <person name="Abbott J.C."/>
            <person name="Amselem J."/>
            <person name="Burgis T.A."/>
            <person name="Soanes D.M."/>
            <person name="Stueber K."/>
            <person name="Ver Loren van Themaat E."/>
            <person name="Brown J.K.M."/>
            <person name="Butcher S.A."/>
            <person name="Gurr S.J."/>
            <person name="Lebrun M.-H."/>
            <person name="Ridout C.J."/>
            <person name="Schulze-Lefert P."/>
            <person name="Talbot N.J."/>
            <person name="Ahmadinejad N."/>
            <person name="Ametz C."/>
            <person name="Barton G.R."/>
            <person name="Benjdia M."/>
            <person name="Bidzinski P."/>
            <person name="Bindschedler L.V."/>
            <person name="Both M."/>
            <person name="Brewer M.T."/>
            <person name="Cadle-Davidson L."/>
            <person name="Cadle-Davidson M.M."/>
            <person name="Collemare J."/>
            <person name="Cramer R."/>
            <person name="Frenkel O."/>
            <person name="Godfrey D."/>
            <person name="Harriman J."/>
            <person name="Hoede C."/>
            <person name="King B.C."/>
            <person name="Klages S."/>
            <person name="Kleemann J."/>
            <person name="Knoll D."/>
            <person name="Koti P.S."/>
            <person name="Kreplak J."/>
            <person name="Lopez-Ruiz F.J."/>
            <person name="Lu X."/>
            <person name="Maekawa T."/>
            <person name="Mahanil S."/>
            <person name="Micali C."/>
            <person name="Milgroom M.G."/>
            <person name="Montana G."/>
            <person name="Noir S."/>
            <person name="O'Connell R.J."/>
            <person name="Oberhaensli S."/>
            <person name="Parlange F."/>
            <person name="Pedersen C."/>
            <person name="Quesneville H."/>
            <person name="Reinhardt R."/>
            <person name="Rott M."/>
            <person name="Sacristan S."/>
            <person name="Schmidt S.M."/>
            <person name="Schoen M."/>
            <person name="Skamnioti P."/>
            <person name="Sommer H."/>
            <person name="Stephens A."/>
            <person name="Takahara H."/>
            <person name="Thordal-Christensen H."/>
            <person name="Vigouroux M."/>
            <person name="Wessling R."/>
            <person name="Wicker T."/>
            <person name="Panstruga R."/>
        </authorList>
    </citation>
    <scope>NUCLEOTIDE SEQUENCE [LARGE SCALE GENOMIC DNA]</scope>
    <source>
        <strain evidence="2">DH14</strain>
    </source>
</reference>
<keyword evidence="3" id="KW-1185">Reference proteome</keyword>
<evidence type="ECO:0000313" key="2">
    <source>
        <dbReference type="EMBL" id="CCU83240.1"/>
    </source>
</evidence>
<name>N1JR71_BLUG1</name>
<organism evidence="2 3">
    <name type="scientific">Blumeria graminis f. sp. hordei (strain DH14)</name>
    <name type="common">Barley powdery mildew</name>
    <name type="synonym">Oidium monilioides f. sp. hordei</name>
    <dbReference type="NCBI Taxonomy" id="546991"/>
    <lineage>
        <taxon>Eukaryota</taxon>
        <taxon>Fungi</taxon>
        <taxon>Dikarya</taxon>
        <taxon>Ascomycota</taxon>
        <taxon>Pezizomycotina</taxon>
        <taxon>Leotiomycetes</taxon>
        <taxon>Erysiphales</taxon>
        <taxon>Erysiphaceae</taxon>
        <taxon>Blumeria</taxon>
        <taxon>Blumeria hordei</taxon>
    </lineage>
</organism>
<gene>
    <name evidence="2" type="ORF">BGHDH14_bgh01251</name>
</gene>
<dbReference type="HOGENOM" id="CLU_1586197_0_0_1"/>
<dbReference type="InParanoid" id="N1JR71"/>
<dbReference type="EMBL" id="CAUH01008863">
    <property type="protein sequence ID" value="CCU83240.1"/>
    <property type="molecule type" value="Genomic_DNA"/>
</dbReference>
<proteinExistence type="predicted"/>
<feature type="region of interest" description="Disordered" evidence="1">
    <location>
        <begin position="124"/>
        <end position="168"/>
    </location>
</feature>
<evidence type="ECO:0000256" key="1">
    <source>
        <dbReference type="SAM" id="MobiDB-lite"/>
    </source>
</evidence>
<sequence>MPPVRKKRPNVSLDNTRVRQMALEKLPGLAQSLRCTEMSKVSAKGKEKALPAVAEPNTDMVGSVKNVGEIPQASSVLHGIEDRPNFLQPSQNCQRNLLQKQLQSMNCSLKLLLKWTATKSSSYSKGCAATYGHCPKERRSEDESRQTTVPSPGKGESVSESFSQHREK</sequence>
<comment type="caution">
    <text evidence="2">The sequence shown here is derived from an EMBL/GenBank/DDBJ whole genome shotgun (WGS) entry which is preliminary data.</text>
</comment>